<dbReference type="AlphaFoldDB" id="A0A0M3I5X2"/>
<dbReference type="InterPro" id="IPR001398">
    <property type="entry name" value="Macrophage_inhib_fac"/>
</dbReference>
<dbReference type="InterPro" id="IPR036322">
    <property type="entry name" value="WD40_repeat_dom_sf"/>
</dbReference>
<evidence type="ECO:0000313" key="8">
    <source>
        <dbReference type="WBParaSite" id="ALUE_0001238701-mRNA-1"/>
    </source>
</evidence>
<dbReference type="GO" id="GO:0031080">
    <property type="term" value="C:nuclear pore outer ring"/>
    <property type="evidence" value="ECO:0007669"/>
    <property type="project" value="TreeGrafter"/>
</dbReference>
<feature type="region of interest" description="Disordered" evidence="6">
    <location>
        <begin position="134"/>
        <end position="159"/>
    </location>
</feature>
<comment type="similarity">
    <text evidence="2">Belongs to the MIF family.</text>
</comment>
<dbReference type="PANTHER" id="PTHR22652:SF0">
    <property type="entry name" value="NUCLEOPORIN NUP43"/>
    <property type="match status" value="1"/>
</dbReference>
<reference evidence="8" key="1">
    <citation type="submission" date="2017-02" db="UniProtKB">
        <authorList>
            <consortium name="WormBaseParasite"/>
        </authorList>
    </citation>
    <scope>IDENTIFICATION</scope>
</reference>
<keyword evidence="7" id="KW-1185">Reference proteome</keyword>
<dbReference type="SUPFAM" id="SSF55331">
    <property type="entry name" value="Tautomerase/MIF"/>
    <property type="match status" value="1"/>
</dbReference>
<feature type="compositionally biased region" description="Basic and acidic residues" evidence="6">
    <location>
        <begin position="137"/>
        <end position="147"/>
    </location>
</feature>
<accession>A0A0M3I5X2</accession>
<evidence type="ECO:0000256" key="2">
    <source>
        <dbReference type="ARBA" id="ARBA00005851"/>
    </source>
</evidence>
<dbReference type="PANTHER" id="PTHR22652">
    <property type="entry name" value="NUCLEOPORIN NUP43"/>
    <property type="match status" value="1"/>
</dbReference>
<evidence type="ECO:0000313" key="7">
    <source>
        <dbReference type="Proteomes" id="UP000036681"/>
    </source>
</evidence>
<name>A0A0M3I5X2_ASCLU</name>
<evidence type="ECO:0000256" key="5">
    <source>
        <dbReference type="ARBA" id="ARBA00023242"/>
    </source>
</evidence>
<keyword evidence="3" id="KW-0853">WD repeat</keyword>
<dbReference type="SUPFAM" id="SSF50978">
    <property type="entry name" value="WD40 repeat-like"/>
    <property type="match status" value="1"/>
</dbReference>
<dbReference type="Pfam" id="PF01187">
    <property type="entry name" value="MIF"/>
    <property type="match status" value="1"/>
</dbReference>
<dbReference type="Gene3D" id="2.130.10.10">
    <property type="entry name" value="YVTN repeat-like/Quinoprotein amine dehydrogenase"/>
    <property type="match status" value="1"/>
</dbReference>
<sequence length="491" mass="53589">LCCFRAFATLAVPQQRNFSAAQFISCLSLTLQKDFWVANGQSTMPCFTINTNVPSDKVPQDFLKKTSALVAKSLSKPESYVAVRVNPDQQMTFGGSADPCAVCTLESIGAVGGSRNNAHAEKLYKHLNETLGIPKNRMGEKNTRRASENNQIQPGGGKISKIRWLNPESRQKVFVSGTYEHAQNRISLWSIRPVPLEGEPFKLECQLEVGDDVNDMKSCGGNCFAVALNSGDLLVMDGDDGKLLTRHTFHNVHQRCAAHAISSFDNLIVSGGGDGSIVIQDINSSAQPFLVTSQMSSVRSLSMLTQNVLVSAHLCGRIYMWDTREKSSNWPWLKPVLVYYPTNTTAAVMTVAAHPADYHLISFGTEDGVVGFLDARISAECATPTVIPFSVGCINEVTFHPTYPENVYCVSSEGTLLHLDATRQSFVQRVAEREMTRSNLLLRGPSSFGNAKVTVLMEAALSTNSVDVCADGVILGDDSHMITFIEEGFFV</sequence>
<dbReference type="InterPro" id="IPR019829">
    <property type="entry name" value="Macrophage_inhib_fac_CS"/>
</dbReference>
<dbReference type="InterPro" id="IPR014347">
    <property type="entry name" value="Tautomerase/MIF_sf"/>
</dbReference>
<keyword evidence="4" id="KW-0677">Repeat</keyword>
<comment type="subcellular location">
    <subcellularLocation>
        <location evidence="1">Nucleus</location>
    </subcellularLocation>
</comment>
<dbReference type="WBParaSite" id="ALUE_0001238701-mRNA-1">
    <property type="protein sequence ID" value="ALUE_0001238701-mRNA-1"/>
    <property type="gene ID" value="ALUE_0001238701"/>
</dbReference>
<evidence type="ECO:0000256" key="4">
    <source>
        <dbReference type="ARBA" id="ARBA00022737"/>
    </source>
</evidence>
<evidence type="ECO:0000256" key="6">
    <source>
        <dbReference type="SAM" id="MobiDB-lite"/>
    </source>
</evidence>
<evidence type="ECO:0000256" key="1">
    <source>
        <dbReference type="ARBA" id="ARBA00004123"/>
    </source>
</evidence>
<evidence type="ECO:0000256" key="3">
    <source>
        <dbReference type="ARBA" id="ARBA00022574"/>
    </source>
</evidence>
<keyword evidence="5" id="KW-0539">Nucleus</keyword>
<organism evidence="7 8">
    <name type="scientific">Ascaris lumbricoides</name>
    <name type="common">Giant roundworm</name>
    <dbReference type="NCBI Taxonomy" id="6252"/>
    <lineage>
        <taxon>Eukaryota</taxon>
        <taxon>Metazoa</taxon>
        <taxon>Ecdysozoa</taxon>
        <taxon>Nematoda</taxon>
        <taxon>Chromadorea</taxon>
        <taxon>Rhabditida</taxon>
        <taxon>Spirurina</taxon>
        <taxon>Ascaridomorpha</taxon>
        <taxon>Ascaridoidea</taxon>
        <taxon>Ascarididae</taxon>
        <taxon>Ascaris</taxon>
    </lineage>
</organism>
<protein>
    <submittedName>
        <fullName evidence="8">WD_REPEATS_REGION domain-containing protein</fullName>
    </submittedName>
</protein>
<dbReference type="Proteomes" id="UP000036681">
    <property type="component" value="Unplaced"/>
</dbReference>
<dbReference type="PROSITE" id="PS01158">
    <property type="entry name" value="MIF"/>
    <property type="match status" value="1"/>
</dbReference>
<dbReference type="Gene3D" id="3.30.429.10">
    <property type="entry name" value="Macrophage Migration Inhibitory Factor"/>
    <property type="match status" value="1"/>
</dbReference>
<dbReference type="InterPro" id="IPR015943">
    <property type="entry name" value="WD40/YVTN_repeat-like_dom_sf"/>
</dbReference>
<proteinExistence type="inferred from homology"/>